<name>A0A2T5GBJ6_HYDSH</name>
<dbReference type="Pfam" id="PF07811">
    <property type="entry name" value="TadE"/>
    <property type="match status" value="1"/>
</dbReference>
<feature type="transmembrane region" description="Helical" evidence="1">
    <location>
        <begin position="26"/>
        <end position="51"/>
    </location>
</feature>
<evidence type="ECO:0000313" key="4">
    <source>
        <dbReference type="Proteomes" id="UP000244180"/>
    </source>
</evidence>
<dbReference type="EMBL" id="PEBV01000014">
    <property type="protein sequence ID" value="PTQ53564.1"/>
    <property type="molecule type" value="Genomic_DNA"/>
</dbReference>
<proteinExistence type="predicted"/>
<keyword evidence="1" id="KW-0472">Membrane</keyword>
<sequence>MEPAGGERFVRVFGDDRGSQTVELVALFPFILFVFLFVWQVGLAAYTVVVAESAARDGARVASSARGGDDRYEEAIRHSAYGLTIKQIDKEEDDDRVTVTLTVDMVNVRLPLINRAIELQYTARATMPREAGLATESP</sequence>
<comment type="caution">
    <text evidence="3">The sequence shown here is derived from an EMBL/GenBank/DDBJ whole genome shotgun (WGS) entry which is preliminary data.</text>
</comment>
<reference evidence="3 4" key="1">
    <citation type="submission" date="2017-08" db="EMBL/GenBank/DDBJ databases">
        <title>Burning lignite coal seam in the remote Altai Mountains harbors a hydrogen-driven thermophilic microbial community.</title>
        <authorList>
            <person name="Kadnikov V.V."/>
            <person name="Mardanov A.V."/>
            <person name="Ivasenko D."/>
            <person name="Beletsky A.V."/>
            <person name="Karnachuk O.V."/>
            <person name="Ravin N.V."/>
        </authorList>
    </citation>
    <scope>NUCLEOTIDE SEQUENCE [LARGE SCALE GENOMIC DNA]</scope>
    <source>
        <strain evidence="3">AL33</strain>
    </source>
</reference>
<dbReference type="InterPro" id="IPR012495">
    <property type="entry name" value="TadE-like_dom"/>
</dbReference>
<accession>A0A2T5GBJ6</accession>
<organism evidence="3 4">
    <name type="scientific">Hydrogenibacillus schlegelii</name>
    <name type="common">Bacillus schlegelii</name>
    <dbReference type="NCBI Taxonomy" id="1484"/>
    <lineage>
        <taxon>Bacteria</taxon>
        <taxon>Bacillati</taxon>
        <taxon>Bacillota</taxon>
        <taxon>Bacilli</taxon>
        <taxon>Bacillales</taxon>
        <taxon>Bacillales Family X. Incertae Sedis</taxon>
        <taxon>Hydrogenibacillus</taxon>
    </lineage>
</organism>
<gene>
    <name evidence="3" type="ORF">HSCHL_1741</name>
</gene>
<protein>
    <recommendedName>
        <fullName evidence="2">TadE-like domain-containing protein</fullName>
    </recommendedName>
</protein>
<evidence type="ECO:0000259" key="2">
    <source>
        <dbReference type="Pfam" id="PF07811"/>
    </source>
</evidence>
<dbReference type="AlphaFoldDB" id="A0A2T5GBJ6"/>
<evidence type="ECO:0000313" key="3">
    <source>
        <dbReference type="EMBL" id="PTQ53564.1"/>
    </source>
</evidence>
<feature type="domain" description="TadE-like" evidence="2">
    <location>
        <begin position="18"/>
        <end position="60"/>
    </location>
</feature>
<evidence type="ECO:0000256" key="1">
    <source>
        <dbReference type="SAM" id="Phobius"/>
    </source>
</evidence>
<dbReference type="Proteomes" id="UP000244180">
    <property type="component" value="Unassembled WGS sequence"/>
</dbReference>
<keyword evidence="1" id="KW-0812">Transmembrane</keyword>
<keyword evidence="1" id="KW-1133">Transmembrane helix</keyword>